<dbReference type="GO" id="GO:0016020">
    <property type="term" value="C:membrane"/>
    <property type="evidence" value="ECO:0007669"/>
    <property type="project" value="UniProtKB-SubCell"/>
</dbReference>
<dbReference type="InterPro" id="IPR018000">
    <property type="entry name" value="Neurotransmitter_ion_chnl_CS"/>
</dbReference>
<dbReference type="Gene3D" id="2.70.170.10">
    <property type="entry name" value="Neurotransmitter-gated ion-channel ligand-binding domain"/>
    <property type="match status" value="1"/>
</dbReference>
<dbReference type="GO" id="GO:0004888">
    <property type="term" value="F:transmembrane signaling receptor activity"/>
    <property type="evidence" value="ECO:0007669"/>
    <property type="project" value="InterPro"/>
</dbReference>
<dbReference type="AlphaFoldDB" id="A0A183TD55"/>
<keyword evidence="3" id="KW-0407">Ion channel</keyword>
<dbReference type="EMBL" id="UYSU01038936">
    <property type="protein sequence ID" value="VDM00789.1"/>
    <property type="molecule type" value="Genomic_DNA"/>
</dbReference>
<dbReference type="WBParaSite" id="SSLN_0001494501-mRNA-1">
    <property type="protein sequence ID" value="SSLN_0001494501-mRNA-1"/>
    <property type="gene ID" value="SSLN_0001494501"/>
</dbReference>
<dbReference type="CDD" id="cd18987">
    <property type="entry name" value="LGIC_ECD_anion"/>
    <property type="match status" value="1"/>
</dbReference>
<dbReference type="SUPFAM" id="SSF63712">
    <property type="entry name" value="Nicotinic receptor ligand binding domain-like"/>
    <property type="match status" value="1"/>
</dbReference>
<gene>
    <name evidence="5" type="ORF">SSLN_LOCUS14403</name>
</gene>
<reference evidence="7" key="1">
    <citation type="submission" date="2016-06" db="UniProtKB">
        <authorList>
            <consortium name="WormBaseParasite"/>
        </authorList>
    </citation>
    <scope>IDENTIFICATION</scope>
</reference>
<protein>
    <submittedName>
        <fullName evidence="7">Neur_chan_LBD domain-containing protein</fullName>
    </submittedName>
</protein>
<evidence type="ECO:0000259" key="4">
    <source>
        <dbReference type="Pfam" id="PF02931"/>
    </source>
</evidence>
<evidence type="ECO:0000313" key="7">
    <source>
        <dbReference type="WBParaSite" id="SSLN_0001494501-mRNA-1"/>
    </source>
</evidence>
<dbReference type="OrthoDB" id="407674at2759"/>
<dbReference type="GO" id="GO:0005230">
    <property type="term" value="F:extracellular ligand-gated monoatomic ion channel activity"/>
    <property type="evidence" value="ECO:0007669"/>
    <property type="project" value="InterPro"/>
</dbReference>
<comment type="subcellular location">
    <subcellularLocation>
        <location evidence="1">Membrane</location>
        <topology evidence="1">Multi-pass membrane protein</topology>
    </subcellularLocation>
</comment>
<evidence type="ECO:0000256" key="1">
    <source>
        <dbReference type="ARBA" id="ARBA00004141"/>
    </source>
</evidence>
<keyword evidence="3" id="KW-0813">Transport</keyword>
<evidence type="ECO:0000313" key="5">
    <source>
        <dbReference type="EMBL" id="VDM00789.1"/>
    </source>
</evidence>
<keyword evidence="3" id="KW-0406">Ion transport</keyword>
<dbReference type="PROSITE" id="PS00236">
    <property type="entry name" value="NEUROTR_ION_CHANNEL"/>
    <property type="match status" value="1"/>
</dbReference>
<dbReference type="PANTHER" id="PTHR18945">
    <property type="entry name" value="NEUROTRANSMITTER GATED ION CHANNEL"/>
    <property type="match status" value="1"/>
</dbReference>
<accession>A0A183TD55</accession>
<dbReference type="STRING" id="70667.A0A183TD55"/>
<organism evidence="7">
    <name type="scientific">Schistocephalus solidus</name>
    <name type="common">Tapeworm</name>
    <dbReference type="NCBI Taxonomy" id="70667"/>
    <lineage>
        <taxon>Eukaryota</taxon>
        <taxon>Metazoa</taxon>
        <taxon>Spiralia</taxon>
        <taxon>Lophotrochozoa</taxon>
        <taxon>Platyhelminthes</taxon>
        <taxon>Cestoda</taxon>
        <taxon>Eucestoda</taxon>
        <taxon>Diphyllobothriidea</taxon>
        <taxon>Diphyllobothriidae</taxon>
        <taxon>Schistocephalus</taxon>
    </lineage>
</organism>
<name>A0A183TD55_SCHSO</name>
<keyword evidence="6" id="KW-1185">Reference proteome</keyword>
<dbReference type="InterPro" id="IPR006202">
    <property type="entry name" value="Neur_chan_lig-bd"/>
</dbReference>
<dbReference type="Pfam" id="PF02931">
    <property type="entry name" value="Neur_chan_LBD"/>
    <property type="match status" value="1"/>
</dbReference>
<evidence type="ECO:0000313" key="6">
    <source>
        <dbReference type="Proteomes" id="UP000275846"/>
    </source>
</evidence>
<evidence type="ECO:0000256" key="2">
    <source>
        <dbReference type="ARBA" id="ARBA00023136"/>
    </source>
</evidence>
<comment type="similarity">
    <text evidence="3">Belongs to the ligand-gated ion channel (TC 1.A.9) family.</text>
</comment>
<proteinExistence type="inferred from homology"/>
<dbReference type="InterPro" id="IPR036734">
    <property type="entry name" value="Neur_chan_lig-bd_sf"/>
</dbReference>
<dbReference type="PRINTS" id="PR00252">
    <property type="entry name" value="NRIONCHANNEL"/>
</dbReference>
<dbReference type="Proteomes" id="UP000275846">
    <property type="component" value="Unassembled WGS sequence"/>
</dbReference>
<keyword evidence="2" id="KW-0472">Membrane</keyword>
<feature type="domain" description="Neurotransmitter-gated ion-channel ligand-binding" evidence="4">
    <location>
        <begin position="95"/>
        <end position="278"/>
    </location>
</feature>
<reference evidence="5 6" key="2">
    <citation type="submission" date="2018-11" db="EMBL/GenBank/DDBJ databases">
        <authorList>
            <consortium name="Pathogen Informatics"/>
        </authorList>
    </citation>
    <scope>NUCLEOTIDE SEQUENCE [LARGE SCALE GENOMIC DNA]</scope>
    <source>
        <strain evidence="5 6">NST_G2</strain>
    </source>
</reference>
<evidence type="ECO:0000256" key="3">
    <source>
        <dbReference type="RuleBase" id="RU000687"/>
    </source>
</evidence>
<sequence length="293" mass="33798">MLPARLFTVFSLHFKRCSISLLLLLVTLSLSVQFVLTSRQQIQKEGPTQSAAFTTAQRSLNSGINMGSLYQSSQISDVFSFRGLADKPSEVSVKERLLVSLLENYRRYERPTEGLQAPTIVNVAIKILAITSVDVINMQYTADMILVQTWNDTRLKWENSAKFGGFRDNLLLTAKHDELWIPDLFFRNGKEGFMYRMTMPNYMIRVSPSGRVVYSQKITMNLACQMYLRNFPMDRQYCDMDIGSYGYTIDQLKFVWDDNKPLIFADDMQISEFNTPTETITEVGYPFSYWPTF</sequence>
<dbReference type="InterPro" id="IPR006201">
    <property type="entry name" value="Neur_channel"/>
</dbReference>